<protein>
    <submittedName>
        <fullName evidence="1">Uncharacterized protein</fullName>
    </submittedName>
</protein>
<evidence type="ECO:0000313" key="1">
    <source>
        <dbReference type="EMBL" id="KKU54845.1"/>
    </source>
</evidence>
<gene>
    <name evidence="1" type="ORF">UX78_C0032G0007</name>
</gene>
<dbReference type="EMBL" id="LCNM01000032">
    <property type="protein sequence ID" value="KKU54845.1"/>
    <property type="molecule type" value="Genomic_DNA"/>
</dbReference>
<reference evidence="1 2" key="1">
    <citation type="journal article" date="2015" name="Nature">
        <title>rRNA introns, odd ribosomes, and small enigmatic genomes across a large radiation of phyla.</title>
        <authorList>
            <person name="Brown C.T."/>
            <person name="Hug L.A."/>
            <person name="Thomas B.C."/>
            <person name="Sharon I."/>
            <person name="Castelle C.J."/>
            <person name="Singh A."/>
            <person name="Wilkins M.J."/>
            <person name="Williams K.H."/>
            <person name="Banfield J.F."/>
        </authorList>
    </citation>
    <scope>NUCLEOTIDE SEQUENCE [LARGE SCALE GENOMIC DNA]</scope>
</reference>
<evidence type="ECO:0000313" key="2">
    <source>
        <dbReference type="Proteomes" id="UP000034607"/>
    </source>
</evidence>
<sequence length="140" mass="15025">MSPAQVLRITIWFFNTGAWHAVYPFGLGANIVSGRGALVRVIIARLRVARVRIEGAFGGRGHGGGQRRAHVRSFGKETFGDRIKAFGPGTTSRGGGHTAIDPADTGAAGIRVVTIKLRYTPLGTGYWQNRHTSTGVRRGE</sequence>
<dbReference type="Proteomes" id="UP000034607">
    <property type="component" value="Unassembled WGS sequence"/>
</dbReference>
<comment type="caution">
    <text evidence="1">The sequence shown here is derived from an EMBL/GenBank/DDBJ whole genome shotgun (WGS) entry which is preliminary data.</text>
</comment>
<accession>A0A0G1UAZ8</accession>
<proteinExistence type="predicted"/>
<name>A0A0G1UAZ8_9BACT</name>
<organism evidence="1 2">
    <name type="scientific">Candidatus Amesbacteria bacterium GW2011_GWA2_47_11</name>
    <dbReference type="NCBI Taxonomy" id="1618357"/>
    <lineage>
        <taxon>Bacteria</taxon>
        <taxon>Candidatus Amesiibacteriota</taxon>
    </lineage>
</organism>
<dbReference type="AlphaFoldDB" id="A0A0G1UAZ8"/>